<reference evidence="2" key="1">
    <citation type="submission" date="2021-02" db="EMBL/GenBank/DDBJ databases">
        <authorList>
            <person name="Nowell W R."/>
        </authorList>
    </citation>
    <scope>NUCLEOTIDE SEQUENCE</scope>
</reference>
<evidence type="ECO:0000313" key="3">
    <source>
        <dbReference type="Proteomes" id="UP000682733"/>
    </source>
</evidence>
<evidence type="ECO:0008006" key="4">
    <source>
        <dbReference type="Google" id="ProtNLM"/>
    </source>
</evidence>
<proteinExistence type="predicted"/>
<sequence length="104" mass="12326">MSNIHHSVIELLAVELWREVFDYFNMNDLWYSFRGLNKKIDGIIDQTQLHLNFEKEGNYDYFIKNIQSSINGANLQSLKLQKANEIKHFFSIYSLSSLIQLRLL</sequence>
<dbReference type="EMBL" id="CAJOBA010036356">
    <property type="protein sequence ID" value="CAF4021485.1"/>
    <property type="molecule type" value="Genomic_DNA"/>
</dbReference>
<comment type="caution">
    <text evidence="2">The sequence shown here is derived from an EMBL/GenBank/DDBJ whole genome shotgun (WGS) entry which is preliminary data.</text>
</comment>
<evidence type="ECO:0000313" key="2">
    <source>
        <dbReference type="EMBL" id="CAF4021485.1"/>
    </source>
</evidence>
<gene>
    <name evidence="1" type="ORF">OVA965_LOCUS24528</name>
    <name evidence="2" type="ORF">TMI583_LOCUS25249</name>
</gene>
<dbReference type="AlphaFoldDB" id="A0A8S2NW85"/>
<dbReference type="EMBL" id="CAJNOK010014819">
    <property type="protein sequence ID" value="CAF1212590.1"/>
    <property type="molecule type" value="Genomic_DNA"/>
</dbReference>
<dbReference type="Proteomes" id="UP000682733">
    <property type="component" value="Unassembled WGS sequence"/>
</dbReference>
<organism evidence="2 3">
    <name type="scientific">Didymodactylos carnosus</name>
    <dbReference type="NCBI Taxonomy" id="1234261"/>
    <lineage>
        <taxon>Eukaryota</taxon>
        <taxon>Metazoa</taxon>
        <taxon>Spiralia</taxon>
        <taxon>Gnathifera</taxon>
        <taxon>Rotifera</taxon>
        <taxon>Eurotatoria</taxon>
        <taxon>Bdelloidea</taxon>
        <taxon>Philodinida</taxon>
        <taxon>Philodinidae</taxon>
        <taxon>Didymodactylos</taxon>
    </lineage>
</organism>
<dbReference type="Proteomes" id="UP000677228">
    <property type="component" value="Unassembled WGS sequence"/>
</dbReference>
<name>A0A8S2NW85_9BILA</name>
<evidence type="ECO:0000313" key="1">
    <source>
        <dbReference type="EMBL" id="CAF1212590.1"/>
    </source>
</evidence>
<protein>
    <recommendedName>
        <fullName evidence="4">F-box domain-containing protein</fullName>
    </recommendedName>
</protein>
<accession>A0A8S2NW85</accession>